<comment type="caution">
    <text evidence="2">The sequence shown here is derived from an EMBL/GenBank/DDBJ whole genome shotgun (WGS) entry which is preliminary data.</text>
</comment>
<evidence type="ECO:0000313" key="2">
    <source>
        <dbReference type="EMBL" id="TCF32477.1"/>
    </source>
</evidence>
<evidence type="ECO:0000313" key="3">
    <source>
        <dbReference type="Proteomes" id="UP000292932"/>
    </source>
</evidence>
<gene>
    <name evidence="2" type="ORF">MCC10096_0892</name>
</gene>
<dbReference type="RefSeq" id="WP_242670491.1">
    <property type="nucleotide sequence ID" value="NZ_SHSP01000009.1"/>
</dbReference>
<organism evidence="2 3">
    <name type="scientific">Bifidobacterium longum subsp. longum</name>
    <dbReference type="NCBI Taxonomy" id="1679"/>
    <lineage>
        <taxon>Bacteria</taxon>
        <taxon>Bacillati</taxon>
        <taxon>Actinomycetota</taxon>
        <taxon>Actinomycetes</taxon>
        <taxon>Bifidobacteriales</taxon>
        <taxon>Bifidobacteriaceae</taxon>
        <taxon>Bifidobacterium</taxon>
    </lineage>
</organism>
<proteinExistence type="predicted"/>
<dbReference type="EMBL" id="SHSP01000009">
    <property type="protein sequence ID" value="TCF32477.1"/>
    <property type="molecule type" value="Genomic_DNA"/>
</dbReference>
<reference evidence="2 3" key="1">
    <citation type="journal article" date="2018" name="Sci. Rep.">
        <title>Genomic diversity and distribution of Bifidobacterium longum subsp. longum across the human lifespan.</title>
        <authorList>
            <person name="Odamaki T."/>
            <person name="Bottacini F."/>
            <person name="Kato K."/>
            <person name="Mitsuyama E."/>
            <person name="Yoshida K."/>
            <person name="Horigome A."/>
            <person name="Xiao J.Z."/>
            <person name="van Sinderen D."/>
        </authorList>
    </citation>
    <scope>NUCLEOTIDE SEQUENCE [LARGE SCALE GENOMIC DNA]</scope>
    <source>
        <strain evidence="2 3">MCC10096</strain>
    </source>
</reference>
<dbReference type="AlphaFoldDB" id="A0A4R0UJ83"/>
<feature type="region of interest" description="Disordered" evidence="1">
    <location>
        <begin position="88"/>
        <end position="112"/>
    </location>
</feature>
<evidence type="ECO:0000256" key="1">
    <source>
        <dbReference type="SAM" id="MobiDB-lite"/>
    </source>
</evidence>
<name>A0A4R0UJ83_BIFLL</name>
<protein>
    <submittedName>
        <fullName evidence="2">Uncharacterized protein</fullName>
    </submittedName>
</protein>
<sequence length="112" mass="12640">MEIDERAANLAAFALTMKARGKYRRFFRKGRQVQPNIQRITPERFTDDEVTELNDLYHVTFDTDTWNTYQNADTYGSLIQPPTELAALASAPSDEGAVERSETGGGGEHPFR</sequence>
<accession>A0A4R0UJ83</accession>
<feature type="compositionally biased region" description="Gly residues" evidence="1">
    <location>
        <begin position="103"/>
        <end position="112"/>
    </location>
</feature>
<dbReference type="Proteomes" id="UP000292932">
    <property type="component" value="Unassembled WGS sequence"/>
</dbReference>